<comment type="caution">
    <text evidence="3">The sequence shown here is derived from an EMBL/GenBank/DDBJ whole genome shotgun (WGS) entry which is preliminary data.</text>
</comment>
<evidence type="ECO:0000313" key="3">
    <source>
        <dbReference type="EMBL" id="GAA1977840.1"/>
    </source>
</evidence>
<dbReference type="InterPro" id="IPR036291">
    <property type="entry name" value="NAD(P)-bd_dom_sf"/>
</dbReference>
<organism evidence="3 4">
    <name type="scientific">Amycolatopsis minnesotensis</name>
    <dbReference type="NCBI Taxonomy" id="337894"/>
    <lineage>
        <taxon>Bacteria</taxon>
        <taxon>Bacillati</taxon>
        <taxon>Actinomycetota</taxon>
        <taxon>Actinomycetes</taxon>
        <taxon>Pseudonocardiales</taxon>
        <taxon>Pseudonocardiaceae</taxon>
        <taxon>Amycolatopsis</taxon>
    </lineage>
</organism>
<accession>A0ABP5DER8</accession>
<keyword evidence="2" id="KW-0560">Oxidoreductase</keyword>
<evidence type="ECO:0000313" key="4">
    <source>
        <dbReference type="Proteomes" id="UP001501116"/>
    </source>
</evidence>
<evidence type="ECO:0000256" key="2">
    <source>
        <dbReference type="ARBA" id="ARBA00023002"/>
    </source>
</evidence>
<dbReference type="Pfam" id="PF00106">
    <property type="entry name" value="adh_short"/>
    <property type="match status" value="1"/>
</dbReference>
<dbReference type="EMBL" id="BAAANN010000029">
    <property type="protein sequence ID" value="GAA1977840.1"/>
    <property type="molecule type" value="Genomic_DNA"/>
</dbReference>
<dbReference type="PANTHER" id="PTHR43008">
    <property type="entry name" value="BENZIL REDUCTASE"/>
    <property type="match status" value="1"/>
</dbReference>
<dbReference type="Gene3D" id="3.40.50.720">
    <property type="entry name" value="NAD(P)-binding Rossmann-like Domain"/>
    <property type="match status" value="1"/>
</dbReference>
<name>A0ABP5DER8_9PSEU</name>
<gene>
    <name evidence="3" type="ORF">GCM10009754_62170</name>
</gene>
<dbReference type="RefSeq" id="WP_344426892.1">
    <property type="nucleotide sequence ID" value="NZ_BAAANN010000029.1"/>
</dbReference>
<sequence length="251" mass="25953">MTRRTVLVTGASRGIGAETARVLGAEGAHVFVNYREKAKRADQVVGEIAAAGGSATAVRADLTDRAAVNAMVRDIRASHGHLDAVVLNASGGMERAAAPGYALALNRDAQTGTLDAALPLMTAPGRVVFVTSHQAHFHGTGETRETYAQYEAVAHSKRAGEDALRARIPGLSARGVDLVVVSGDMIEGTITVTLLDRARPGTLDARRARAGTLPTVGEFAAAVANAVSAPFETGHTVYVGGTDYLAGSAKR</sequence>
<dbReference type="InterPro" id="IPR002347">
    <property type="entry name" value="SDR_fam"/>
</dbReference>
<dbReference type="SUPFAM" id="SSF51735">
    <property type="entry name" value="NAD(P)-binding Rossmann-fold domains"/>
    <property type="match status" value="1"/>
</dbReference>
<protein>
    <submittedName>
        <fullName evidence="3">SDR family oxidoreductase</fullName>
    </submittedName>
</protein>
<dbReference type="NCBIfam" id="NF005868">
    <property type="entry name" value="PRK07806.1"/>
    <property type="match status" value="1"/>
</dbReference>
<dbReference type="PRINTS" id="PR00081">
    <property type="entry name" value="GDHRDH"/>
</dbReference>
<proteinExistence type="inferred from homology"/>
<comment type="similarity">
    <text evidence="1">Belongs to the short-chain dehydrogenases/reductases (SDR) family.</text>
</comment>
<dbReference type="Proteomes" id="UP001501116">
    <property type="component" value="Unassembled WGS sequence"/>
</dbReference>
<keyword evidence="4" id="KW-1185">Reference proteome</keyword>
<reference evidence="4" key="1">
    <citation type="journal article" date="2019" name="Int. J. Syst. Evol. Microbiol.">
        <title>The Global Catalogue of Microorganisms (GCM) 10K type strain sequencing project: providing services to taxonomists for standard genome sequencing and annotation.</title>
        <authorList>
            <consortium name="The Broad Institute Genomics Platform"/>
            <consortium name="The Broad Institute Genome Sequencing Center for Infectious Disease"/>
            <person name="Wu L."/>
            <person name="Ma J."/>
        </authorList>
    </citation>
    <scope>NUCLEOTIDE SEQUENCE [LARGE SCALE GENOMIC DNA]</scope>
    <source>
        <strain evidence="4">JCM 14545</strain>
    </source>
</reference>
<evidence type="ECO:0000256" key="1">
    <source>
        <dbReference type="ARBA" id="ARBA00006484"/>
    </source>
</evidence>
<dbReference type="PANTHER" id="PTHR43008:SF4">
    <property type="entry name" value="CHAIN DEHYDROGENASE, PUTATIVE (AFU_ORTHOLOGUE AFUA_4G08710)-RELATED"/>
    <property type="match status" value="1"/>
</dbReference>